<comment type="caution">
    <text evidence="6">The sequence shown here is derived from an EMBL/GenBank/DDBJ whole genome shotgun (WGS) entry which is preliminary data.</text>
</comment>
<evidence type="ECO:0000259" key="5">
    <source>
        <dbReference type="PROSITE" id="PS51829"/>
    </source>
</evidence>
<evidence type="ECO:0000256" key="4">
    <source>
        <dbReference type="SAM" id="SignalP"/>
    </source>
</evidence>
<dbReference type="InterPro" id="IPR026444">
    <property type="entry name" value="Secre_tail"/>
</dbReference>
<keyword evidence="3" id="KW-0378">Hydrolase</keyword>
<dbReference type="SUPFAM" id="SSF49265">
    <property type="entry name" value="Fibronectin type III"/>
    <property type="match status" value="1"/>
</dbReference>
<feature type="chain" id="PRO_5046794358" evidence="4">
    <location>
        <begin position="21"/>
        <end position="1084"/>
    </location>
</feature>
<evidence type="ECO:0000256" key="3">
    <source>
        <dbReference type="ARBA" id="ARBA00022801"/>
    </source>
</evidence>
<name>A0ABW5NS40_9FLAO</name>
<dbReference type="Gene3D" id="2.60.120.260">
    <property type="entry name" value="Galactose-binding domain-like"/>
    <property type="match status" value="1"/>
</dbReference>
<sequence>MKKYLLIVMVSVVFMTGAYAQNALWSRTEGKNISPTDLSDRASVPSEYHLYQLNLPLLKSQLANAPMRGGKVASGVIIQFPDGNGELKSFKMFEAPVMQPGLAAKYPDMKSYVGQGIDNPAEVIRLSVTRYGLHTMLSTNEGTAYTDPYTKDGLTSISYKRASVEPRTFHCGVTETTSKKKTKNLETVPFSVTATDGQLRTYRLAMACTIEYAAFHIQAAALTGGTIAQQTEAVLAAMVVTITRVNSVYEKDFAVTLQLIDDNDQLIFITSDNFDNNNTNNALLNQSQGVIDGAVGFDSYDIGHVVSTGGGGVAQLWSPCSNSKARGITGLPAPVGDPYDIDFVAHEMGHQFGGNHTFNNECDGNVNESTAYETGSGSTIMGYAGVCFPSVQDHSDAYFHRISIEEITDFIKGWGDCSVNTETGNAAPVVDAGLNYTIPKSTPFILKATGTDADNDALTYSWEQMDLEMTVQPPVSTSTEGPNFRSIAPQNSPERYMPALNSVLSNNLYPTWEVISDVARTYNFMVTARDNNVEGGQTAYDDTQITVSGVAGPFLVTSPNTNVSWQAGSNQTVTWNVAGTTANGINAEYVDILMSNNGGQTYPVVLAAKVPNDGSEIITVPVGNGTNKRIMVRGYNHIFYDLSNTNFAVTSASSTMAISVNGEQNKPACKGSEVTFELSYQALSGFSDATTFTVTGNPEGSTVSFSPDSITASGNVTVTVTVPQSVVPGLYSMTVTAASGSVTKAASLYLDVINTNFDSVVLTSPANNAVDVVSNVQLEWAAVAGATSYQLEVATDAEFETVVANESLTATSYTIALNSESTYFWRVQPLSATCSGTTSEAFSFTTSAAICSNFAPVNVPVVLPDAGTVTSTLSATGTGDIAKVTVGLKINHTRVNDLTVKLTSPEGTQITLFQNVCAGDFDNVDATFDDNGNALVCGTNPVVSGFIAPLQTLSAFNGQSPEGTWTLTVNDDVVFEGGELVSWSLNICSVEEPPVTGLNENALAGVTVTPNPNKGDFMVRFNSLTGNDVKIAVYDIRGRQLFANAYANTGLIEQSVSLNNAAAGIYLVSIQDGDSTVTKKIIIE</sequence>
<evidence type="ECO:0000256" key="1">
    <source>
        <dbReference type="ARBA" id="ARBA00022670"/>
    </source>
</evidence>
<dbReference type="Gene3D" id="2.60.40.10">
    <property type="entry name" value="Immunoglobulins"/>
    <property type="match status" value="2"/>
</dbReference>
<proteinExistence type="predicted"/>
<reference evidence="7" key="1">
    <citation type="journal article" date="2019" name="Int. J. Syst. Evol. Microbiol.">
        <title>The Global Catalogue of Microorganisms (GCM) 10K type strain sequencing project: providing services to taxonomists for standard genome sequencing and annotation.</title>
        <authorList>
            <consortium name="The Broad Institute Genomics Platform"/>
            <consortium name="The Broad Institute Genome Sequencing Center for Infectious Disease"/>
            <person name="Wu L."/>
            <person name="Ma J."/>
        </authorList>
    </citation>
    <scope>NUCLEOTIDE SEQUENCE [LARGE SCALE GENOMIC DNA]</scope>
    <source>
        <strain evidence="7">KCTC 42107</strain>
    </source>
</reference>
<keyword evidence="7" id="KW-1185">Reference proteome</keyword>
<dbReference type="NCBIfam" id="TIGR04183">
    <property type="entry name" value="Por_Secre_tail"/>
    <property type="match status" value="1"/>
</dbReference>
<evidence type="ECO:0000313" key="6">
    <source>
        <dbReference type="EMBL" id="MFD2601541.1"/>
    </source>
</evidence>
<dbReference type="RefSeq" id="WP_379820111.1">
    <property type="nucleotide sequence ID" value="NZ_JBHUMD010000007.1"/>
</dbReference>
<dbReference type="Gene3D" id="3.40.390.10">
    <property type="entry name" value="Collagenase (Catalytic Domain)"/>
    <property type="match status" value="1"/>
</dbReference>
<dbReference type="InterPro" id="IPR024079">
    <property type="entry name" value="MetalloPept_cat_dom_sf"/>
</dbReference>
<feature type="domain" description="P/Homo B" evidence="5">
    <location>
        <begin position="845"/>
        <end position="993"/>
    </location>
</feature>
<dbReference type="SUPFAM" id="SSF55486">
    <property type="entry name" value="Metalloproteases ('zincins'), catalytic domain"/>
    <property type="match status" value="1"/>
</dbReference>
<dbReference type="Pfam" id="PF13583">
    <property type="entry name" value="Reprolysin_4"/>
    <property type="match status" value="1"/>
</dbReference>
<evidence type="ECO:0000313" key="7">
    <source>
        <dbReference type="Proteomes" id="UP001597480"/>
    </source>
</evidence>
<dbReference type="SUPFAM" id="SSF49785">
    <property type="entry name" value="Galactose-binding domain-like"/>
    <property type="match status" value="1"/>
</dbReference>
<organism evidence="6 7">
    <name type="scientific">Flavobacterium suzhouense</name>
    <dbReference type="NCBI Taxonomy" id="1529638"/>
    <lineage>
        <taxon>Bacteria</taxon>
        <taxon>Pseudomonadati</taxon>
        <taxon>Bacteroidota</taxon>
        <taxon>Flavobacteriia</taxon>
        <taxon>Flavobacteriales</taxon>
        <taxon>Flavobacteriaceae</taxon>
        <taxon>Flavobacterium</taxon>
    </lineage>
</organism>
<keyword evidence="2 4" id="KW-0732">Signal</keyword>
<dbReference type="InterPro" id="IPR002884">
    <property type="entry name" value="P_dom"/>
</dbReference>
<dbReference type="EMBL" id="JBHUMD010000007">
    <property type="protein sequence ID" value="MFD2601541.1"/>
    <property type="molecule type" value="Genomic_DNA"/>
</dbReference>
<feature type="signal peptide" evidence="4">
    <location>
        <begin position="1"/>
        <end position="20"/>
    </location>
</feature>
<keyword evidence="1" id="KW-0645">Protease</keyword>
<dbReference type="InterPro" id="IPR036116">
    <property type="entry name" value="FN3_sf"/>
</dbReference>
<dbReference type="Proteomes" id="UP001597480">
    <property type="component" value="Unassembled WGS sequence"/>
</dbReference>
<dbReference type="PROSITE" id="PS51829">
    <property type="entry name" value="P_HOMO_B"/>
    <property type="match status" value="1"/>
</dbReference>
<dbReference type="Pfam" id="PF01483">
    <property type="entry name" value="P_proprotein"/>
    <property type="match status" value="1"/>
</dbReference>
<gene>
    <name evidence="6" type="ORF">ACFSR3_05690</name>
</gene>
<dbReference type="Pfam" id="PF18962">
    <property type="entry name" value="Por_Secre_tail"/>
    <property type="match status" value="1"/>
</dbReference>
<dbReference type="InterPro" id="IPR013783">
    <property type="entry name" value="Ig-like_fold"/>
</dbReference>
<evidence type="ECO:0000256" key="2">
    <source>
        <dbReference type="ARBA" id="ARBA00022729"/>
    </source>
</evidence>
<protein>
    <submittedName>
        <fullName evidence="6">Reprolysin-like metallopeptidase</fullName>
    </submittedName>
</protein>
<accession>A0ABW5NS40</accession>
<dbReference type="InterPro" id="IPR008979">
    <property type="entry name" value="Galactose-bd-like_sf"/>
</dbReference>